<dbReference type="AlphaFoldDB" id="A0A0M0JDN2"/>
<dbReference type="GO" id="GO:0008270">
    <property type="term" value="F:zinc ion binding"/>
    <property type="evidence" value="ECO:0007669"/>
    <property type="project" value="UniProtKB-KW"/>
</dbReference>
<evidence type="ECO:0000313" key="7">
    <source>
        <dbReference type="Proteomes" id="UP000037460"/>
    </source>
</evidence>
<dbReference type="InterPro" id="IPR011989">
    <property type="entry name" value="ARM-like"/>
</dbReference>
<keyword evidence="1" id="KW-0479">Metal-binding</keyword>
<dbReference type="InterPro" id="IPR002893">
    <property type="entry name" value="Znf_MYND"/>
</dbReference>
<dbReference type="SUPFAM" id="SSF144232">
    <property type="entry name" value="HIT/MYND zinc finger-like"/>
    <property type="match status" value="1"/>
</dbReference>
<dbReference type="InterPro" id="IPR016024">
    <property type="entry name" value="ARM-type_fold"/>
</dbReference>
<protein>
    <recommendedName>
        <fullName evidence="5">MYND-type domain-containing protein</fullName>
    </recommendedName>
</protein>
<reference evidence="7" key="1">
    <citation type="journal article" date="2015" name="PLoS Genet.">
        <title>Genome Sequence and Transcriptome Analyses of Chrysochromulina tobin: Metabolic Tools for Enhanced Algal Fitness in the Prominent Order Prymnesiales (Haptophyceae).</title>
        <authorList>
            <person name="Hovde B.T."/>
            <person name="Deodato C.R."/>
            <person name="Hunsperger H.M."/>
            <person name="Ryken S.A."/>
            <person name="Yost W."/>
            <person name="Jha R.K."/>
            <person name="Patterson J."/>
            <person name="Monnat R.J. Jr."/>
            <person name="Barlow S.B."/>
            <person name="Starkenburg S.R."/>
            <person name="Cattolico R.A."/>
        </authorList>
    </citation>
    <scope>NUCLEOTIDE SEQUENCE</scope>
    <source>
        <strain evidence="7">CCMP291</strain>
    </source>
</reference>
<dbReference type="Gene3D" id="6.10.140.2220">
    <property type="match status" value="1"/>
</dbReference>
<gene>
    <name evidence="6" type="ORF">Ctob_006881</name>
</gene>
<dbReference type="OrthoDB" id="432970at2759"/>
<comment type="caution">
    <text evidence="6">The sequence shown here is derived from an EMBL/GenBank/DDBJ whole genome shotgun (WGS) entry which is preliminary data.</text>
</comment>
<evidence type="ECO:0000256" key="4">
    <source>
        <dbReference type="PROSITE-ProRule" id="PRU00134"/>
    </source>
</evidence>
<dbReference type="Gene3D" id="1.25.10.10">
    <property type="entry name" value="Leucine-rich Repeat Variant"/>
    <property type="match status" value="1"/>
</dbReference>
<dbReference type="PROSITE" id="PS01360">
    <property type="entry name" value="ZF_MYND_1"/>
    <property type="match status" value="1"/>
</dbReference>
<dbReference type="Proteomes" id="UP000037460">
    <property type="component" value="Unassembled WGS sequence"/>
</dbReference>
<evidence type="ECO:0000259" key="5">
    <source>
        <dbReference type="PROSITE" id="PS50865"/>
    </source>
</evidence>
<dbReference type="EMBL" id="JWZX01003103">
    <property type="protein sequence ID" value="KOO24343.1"/>
    <property type="molecule type" value="Genomic_DNA"/>
</dbReference>
<sequence>MEATHEDDATPPLPIAAQLVVPPPQVPLPPFPAGIGAGAQQLRFQLRLQLIAVEAQRYLNHLRTDCQHAANNFGIFLLEPRTCTVMRAAPQLADHVVNELVGCLGAGNYVAAIVLEKLAERPIYHRAVNENGGVEALIEQVRARLEANWRGTPSVKYVLHALQRWLHQTLALGTPHVKRVFAPRATLEVFVGLLVHARCSDWVRACAAEGLAVCLHDHPDLADPCWRRCFPPLTRLALFGIKRQRRSAVRALVVLASCEAHRAAMAEAGGPTLMVAVADFHESRAQQRCESCAIEFSDGRSYAICGGCKSVLYCSAACQKEHWQTAHRAVCEQRAAEWCTKLHVYVGRPWPCTKEKVVKLLREGADLNACVNPNGPTPLSLATEAALALRAGKGTAAHYVLQAAAPWSCATHHFFPAAARERAWELIVVGYQLSRRAPFEEYSQAIMDVWLTCIMAYAIERDTPSTLDVAVNSSKAAASSEDGSGGASALRGSDDLGGSFGVEPSVLGASLGAGRELPEGGCHGGC</sequence>
<proteinExistence type="predicted"/>
<feature type="domain" description="MYND-type" evidence="5">
    <location>
        <begin position="289"/>
        <end position="331"/>
    </location>
</feature>
<organism evidence="6 7">
    <name type="scientific">Chrysochromulina tobinii</name>
    <dbReference type="NCBI Taxonomy" id="1460289"/>
    <lineage>
        <taxon>Eukaryota</taxon>
        <taxon>Haptista</taxon>
        <taxon>Haptophyta</taxon>
        <taxon>Prymnesiophyceae</taxon>
        <taxon>Prymnesiales</taxon>
        <taxon>Chrysochromulinaceae</taxon>
        <taxon>Chrysochromulina</taxon>
    </lineage>
</organism>
<keyword evidence="3" id="KW-0862">Zinc</keyword>
<keyword evidence="7" id="KW-1185">Reference proteome</keyword>
<evidence type="ECO:0000256" key="2">
    <source>
        <dbReference type="ARBA" id="ARBA00022771"/>
    </source>
</evidence>
<dbReference type="SUPFAM" id="SSF48371">
    <property type="entry name" value="ARM repeat"/>
    <property type="match status" value="1"/>
</dbReference>
<name>A0A0M0JDN2_9EUKA</name>
<evidence type="ECO:0000313" key="6">
    <source>
        <dbReference type="EMBL" id="KOO24343.1"/>
    </source>
</evidence>
<dbReference type="PROSITE" id="PS50865">
    <property type="entry name" value="ZF_MYND_2"/>
    <property type="match status" value="1"/>
</dbReference>
<evidence type="ECO:0000256" key="1">
    <source>
        <dbReference type="ARBA" id="ARBA00022723"/>
    </source>
</evidence>
<evidence type="ECO:0000256" key="3">
    <source>
        <dbReference type="ARBA" id="ARBA00022833"/>
    </source>
</evidence>
<dbReference type="Pfam" id="PF01753">
    <property type="entry name" value="zf-MYND"/>
    <property type="match status" value="1"/>
</dbReference>
<keyword evidence="2 4" id="KW-0863">Zinc-finger</keyword>
<accession>A0A0M0JDN2</accession>